<dbReference type="KEGG" id="pfaa:MM59RIKEN_13630"/>
<gene>
    <name evidence="2" type="ORF">MM59RIKEN_13630</name>
</gene>
<feature type="region of interest" description="Disordered" evidence="1">
    <location>
        <begin position="124"/>
        <end position="146"/>
    </location>
</feature>
<sequence>MFVAFFYLLRQRGLDVSPNEWMTLLEGMEKGLHKSSLTGFYHLCRAIVVKSEVEFDRFDQVFLEFFKDIPFNGELPEEMLEWLEHPSEDLKRTIEELMTAGFPDETMEELLKLLQERLEEQDAEHNGGSKWVGTQGRTPWGNSGWHPNGIRIGGQGRYRTAMAVAGERKFRDFRKDNTLDTRQFQMAFRLLRQLSVQTESVDKELDVDSTIHDTCENAGSLQVRYKNPRKNTVKVLLLMDSGGSMEYYAGLCSMLFQAATKSNHFKELHTYYFHNCIFSSLFQGPQLWRSGEVPTEWVLQNFDSSYKVIIVGDAAMNPYELREKQFQWGKGTYAPSGLEWLERFKKQYPYLIWLNPEPMPSKPDYWSQTHYQLGQIFQMYDLSAEGLEKGMKRLMVRR</sequence>
<dbReference type="AlphaFoldDB" id="A0A810Q7U3"/>
<evidence type="ECO:0008006" key="4">
    <source>
        <dbReference type="Google" id="ProtNLM"/>
    </source>
</evidence>
<reference evidence="2" key="1">
    <citation type="submission" date="2020-09" db="EMBL/GenBank/DDBJ databases">
        <title>New species isolated from human feces.</title>
        <authorList>
            <person name="Kitahara M."/>
            <person name="Shigeno Y."/>
            <person name="Shime M."/>
            <person name="Matsumoto Y."/>
            <person name="Nakamura S."/>
            <person name="Motooka D."/>
            <person name="Fukuoka S."/>
            <person name="Nishikawa H."/>
            <person name="Benno Y."/>
        </authorList>
    </citation>
    <scope>NUCLEOTIDE SEQUENCE</scope>
    <source>
        <strain evidence="2">MM59</strain>
    </source>
</reference>
<proteinExistence type="predicted"/>
<evidence type="ECO:0000313" key="2">
    <source>
        <dbReference type="EMBL" id="BCK84044.1"/>
    </source>
</evidence>
<keyword evidence="3" id="KW-1185">Reference proteome</keyword>
<dbReference type="EMBL" id="AP023420">
    <property type="protein sequence ID" value="BCK84044.1"/>
    <property type="molecule type" value="Genomic_DNA"/>
</dbReference>
<dbReference type="PANTHER" id="PTHR39338:SF7">
    <property type="entry name" value="BLL6692 PROTEIN"/>
    <property type="match status" value="1"/>
</dbReference>
<dbReference type="InterPro" id="IPR008912">
    <property type="entry name" value="Uncharacterised_CoxE"/>
</dbReference>
<organism evidence="2 3">
    <name type="scientific">Pusillibacter faecalis</name>
    <dbReference type="NCBI Taxonomy" id="2714358"/>
    <lineage>
        <taxon>Bacteria</taxon>
        <taxon>Bacillati</taxon>
        <taxon>Bacillota</taxon>
        <taxon>Clostridia</taxon>
        <taxon>Eubacteriales</taxon>
        <taxon>Oscillospiraceae</taxon>
        <taxon>Pusillibacter</taxon>
    </lineage>
</organism>
<dbReference type="RefSeq" id="WP_213542976.1">
    <property type="nucleotide sequence ID" value="NZ_AP023420.1"/>
</dbReference>
<evidence type="ECO:0000256" key="1">
    <source>
        <dbReference type="SAM" id="MobiDB-lite"/>
    </source>
</evidence>
<dbReference type="Proteomes" id="UP000679848">
    <property type="component" value="Chromosome"/>
</dbReference>
<dbReference type="PANTHER" id="PTHR39338">
    <property type="entry name" value="BLL5662 PROTEIN-RELATED"/>
    <property type="match status" value="1"/>
</dbReference>
<accession>A0A810Q7U3</accession>
<dbReference type="Pfam" id="PF05762">
    <property type="entry name" value="VWA_CoxE"/>
    <property type="match status" value="1"/>
</dbReference>
<evidence type="ECO:0000313" key="3">
    <source>
        <dbReference type="Proteomes" id="UP000679848"/>
    </source>
</evidence>
<name>A0A810Q7U3_9FIRM</name>
<protein>
    <recommendedName>
        <fullName evidence="4">VWA domain-containing protein</fullName>
    </recommendedName>
</protein>